<evidence type="ECO:0000313" key="2">
    <source>
        <dbReference type="EMBL" id="GFO94430.1"/>
    </source>
</evidence>
<dbReference type="InterPro" id="IPR001173">
    <property type="entry name" value="Glyco_trans_2-like"/>
</dbReference>
<feature type="domain" description="Glycosyltransferase 2-like" evidence="1">
    <location>
        <begin position="9"/>
        <end position="174"/>
    </location>
</feature>
<dbReference type="InterPro" id="IPR029044">
    <property type="entry name" value="Nucleotide-diphossugar_trans"/>
</dbReference>
<evidence type="ECO:0000259" key="1">
    <source>
        <dbReference type="Pfam" id="PF00535"/>
    </source>
</evidence>
<dbReference type="GO" id="GO:0006487">
    <property type="term" value="P:protein N-linked glycosylation"/>
    <property type="evidence" value="ECO:0007669"/>
    <property type="project" value="TreeGrafter"/>
</dbReference>
<reference evidence="2" key="1">
    <citation type="submission" date="2020-06" db="EMBL/GenBank/DDBJ databases">
        <title>Characterization of fructooligosaccharide metabolism and fructooligosaccharide-degrading enzymes in human commensal butyrate producers.</title>
        <authorList>
            <person name="Tanno H."/>
            <person name="Fujii T."/>
            <person name="Hirano K."/>
            <person name="Maeno S."/>
            <person name="Tonozuka T."/>
            <person name="Sakamoto M."/>
            <person name="Ohkuma M."/>
            <person name="Tochio T."/>
            <person name="Endo A."/>
        </authorList>
    </citation>
    <scope>NUCLEOTIDE SEQUENCE</scope>
    <source>
        <strain evidence="2">JCM 31265</strain>
    </source>
</reference>
<dbReference type="PANTHER" id="PTHR10859">
    <property type="entry name" value="GLYCOSYL TRANSFERASE"/>
    <property type="match status" value="1"/>
</dbReference>
<protein>
    <submittedName>
        <fullName evidence="2">Dolichol-phosphate mannosyltransferase</fullName>
    </submittedName>
</protein>
<keyword evidence="2" id="KW-0808">Transferase</keyword>
<dbReference type="Proteomes" id="UP000660047">
    <property type="component" value="Unassembled WGS sequence"/>
</dbReference>
<dbReference type="GO" id="GO:0016757">
    <property type="term" value="F:glycosyltransferase activity"/>
    <property type="evidence" value="ECO:0007669"/>
    <property type="project" value="UniProtKB-KW"/>
</dbReference>
<dbReference type="PANTHER" id="PTHR10859:SF91">
    <property type="entry name" value="DOLICHYL-PHOSPHATE BETA-GLUCOSYLTRANSFERASE"/>
    <property type="match status" value="1"/>
</dbReference>
<dbReference type="Gene3D" id="3.90.550.10">
    <property type="entry name" value="Spore Coat Polysaccharide Biosynthesis Protein SpsA, Chain A"/>
    <property type="match status" value="1"/>
</dbReference>
<dbReference type="EMBL" id="BLYL01000007">
    <property type="protein sequence ID" value="GFO94430.1"/>
    <property type="molecule type" value="Genomic_DNA"/>
</dbReference>
<sequence length="242" mass="27264">MDTNNITLSVVMPAYNEEQHIKDNLLETSRILSRFLHHYEIIAVNDGSKDSTGKLIAEAAEMDSHIVDTGYDVNQGKGHAITTGIAKASGKYIAFLDSDLELSPSLLKPFMKQMRDTGSDIVIGSKLHPESKLDYPPIRRVMSYSYYIMLKMLFHLGIHDTQTGIKLFKAEVIKPIAENLSISGYAFDIEILVAAHRQGYSISEAPIVLNYSRDDASDGRRIKVKDIWKVFTDTIEIKKKYH</sequence>
<keyword evidence="2" id="KW-0328">Glycosyltransferase</keyword>
<dbReference type="AlphaFoldDB" id="A0AAI9NYV9"/>
<accession>A0AAI9NYV9</accession>
<comment type="caution">
    <text evidence="2">The sequence shown here is derived from an EMBL/GenBank/DDBJ whole genome shotgun (WGS) entry which is preliminary data.</text>
</comment>
<proteinExistence type="predicted"/>
<name>A0AAI9NYV9_9FIRM</name>
<dbReference type="Pfam" id="PF00535">
    <property type="entry name" value="Glycos_transf_2"/>
    <property type="match status" value="1"/>
</dbReference>
<dbReference type="SUPFAM" id="SSF53448">
    <property type="entry name" value="Nucleotide-diphospho-sugar transferases"/>
    <property type="match status" value="1"/>
</dbReference>
<dbReference type="RefSeq" id="WP_055223738.1">
    <property type="nucleotide sequence ID" value="NZ_BLYL01000007.1"/>
</dbReference>
<gene>
    <name evidence="2" type="ORF">COEU31_14760</name>
</gene>
<organism evidence="2 3">
    <name type="scientific">Coprococcus eutactus</name>
    <dbReference type="NCBI Taxonomy" id="33043"/>
    <lineage>
        <taxon>Bacteria</taxon>
        <taxon>Bacillati</taxon>
        <taxon>Bacillota</taxon>
        <taxon>Clostridia</taxon>
        <taxon>Lachnospirales</taxon>
        <taxon>Lachnospiraceae</taxon>
        <taxon>Coprococcus</taxon>
    </lineage>
</organism>
<evidence type="ECO:0000313" key="3">
    <source>
        <dbReference type="Proteomes" id="UP000660047"/>
    </source>
</evidence>